<keyword evidence="2" id="KW-1185">Reference proteome</keyword>
<proteinExistence type="predicted"/>
<evidence type="ECO:0000313" key="2">
    <source>
        <dbReference type="Proteomes" id="UP000619293"/>
    </source>
</evidence>
<dbReference type="Pfam" id="PF06224">
    <property type="entry name" value="AlkZ-like"/>
    <property type="match status" value="1"/>
</dbReference>
<reference evidence="1 2" key="1">
    <citation type="submission" date="2021-01" db="EMBL/GenBank/DDBJ databases">
        <title>Whole genome shotgun sequence of Catellatospora chokoriensis NBRC 107358.</title>
        <authorList>
            <person name="Komaki H."/>
            <person name="Tamura T."/>
        </authorList>
    </citation>
    <scope>NUCLEOTIDE SEQUENCE [LARGE SCALE GENOMIC DNA]</scope>
    <source>
        <strain evidence="1 2">NBRC 107358</strain>
    </source>
</reference>
<dbReference type="EMBL" id="BONG01000005">
    <property type="protein sequence ID" value="GIF87789.1"/>
    <property type="molecule type" value="Genomic_DNA"/>
</dbReference>
<comment type="caution">
    <text evidence="1">The sequence shown here is derived from an EMBL/GenBank/DDBJ whole genome shotgun (WGS) entry which is preliminary data.</text>
</comment>
<dbReference type="PANTHER" id="PTHR38479">
    <property type="entry name" value="LMO0824 PROTEIN"/>
    <property type="match status" value="1"/>
</dbReference>
<accession>A0A8J3K3F8</accession>
<name>A0A8J3K3F8_9ACTN</name>
<dbReference type="RefSeq" id="WP_191839412.1">
    <property type="nucleotide sequence ID" value="NZ_BAAALB010000007.1"/>
</dbReference>
<evidence type="ECO:0008006" key="3">
    <source>
        <dbReference type="Google" id="ProtNLM"/>
    </source>
</evidence>
<dbReference type="InterPro" id="IPR009351">
    <property type="entry name" value="AlkZ-like"/>
</dbReference>
<protein>
    <recommendedName>
        <fullName evidence="3">Winged helix DNA-binding domain-containing protein</fullName>
    </recommendedName>
</protein>
<organism evidence="1 2">
    <name type="scientific">Catellatospora chokoriensis</name>
    <dbReference type="NCBI Taxonomy" id="310353"/>
    <lineage>
        <taxon>Bacteria</taxon>
        <taxon>Bacillati</taxon>
        <taxon>Actinomycetota</taxon>
        <taxon>Actinomycetes</taxon>
        <taxon>Micromonosporales</taxon>
        <taxon>Micromonosporaceae</taxon>
        <taxon>Catellatospora</taxon>
    </lineage>
</organism>
<evidence type="ECO:0000313" key="1">
    <source>
        <dbReference type="EMBL" id="GIF87789.1"/>
    </source>
</evidence>
<sequence>MSHPDDDDSLSRARARAQLLGGGRRGKTAEDVVRRVFAIQAQDTTAAGLGIRARGQDLTARAVRAAYEQDRTIVRNWFMRGTLHTIPADDVGWVTRLLAPRVLAATRHRYRDLGLTDDLRHRTDALIGQALAAHGPLTRAELAERLAVIGVDPTGQTPFHLIRHAALTGLLCHGPLRAGEPTYVLLDDWLPAAGERGPTEDAALEELARRYLAAYAPATVDDFACWSGLAVGAARRAWQDLAQAAAIVTDGDATVLARRPEDTGDQAGSPDVRLLPAYDNYLTGYRTRQESVDAAFEARVWPGGGVIRPTVLLDGQVVGTWARGSGGRAIAVDPFSPLAAQIQVEVDREATAITRFLHPPPVSTMA</sequence>
<dbReference type="Proteomes" id="UP000619293">
    <property type="component" value="Unassembled WGS sequence"/>
</dbReference>
<dbReference type="AlphaFoldDB" id="A0A8J3K3F8"/>
<dbReference type="PANTHER" id="PTHR38479:SF2">
    <property type="entry name" value="WINGED HELIX DNA-BINDING DOMAIN-CONTAINING PROTEIN"/>
    <property type="match status" value="1"/>
</dbReference>
<gene>
    <name evidence="1" type="ORF">Cch02nite_12330</name>
</gene>